<evidence type="ECO:0000313" key="7">
    <source>
        <dbReference type="EMBL" id="KWV58810.1"/>
    </source>
</evidence>
<dbReference type="PIRSF" id="PIRSF006324">
    <property type="entry name" value="LeuE"/>
    <property type="match status" value="1"/>
</dbReference>
<organism evidence="7 8">
    <name type="scientific">Bradyrhizobium macuxiense</name>
    <dbReference type="NCBI Taxonomy" id="1755647"/>
    <lineage>
        <taxon>Bacteria</taxon>
        <taxon>Pseudomonadati</taxon>
        <taxon>Pseudomonadota</taxon>
        <taxon>Alphaproteobacteria</taxon>
        <taxon>Hyphomicrobiales</taxon>
        <taxon>Nitrobacteraceae</taxon>
        <taxon>Bradyrhizobium</taxon>
    </lineage>
</organism>
<protein>
    <submittedName>
        <fullName evidence="7">Lysine transporter LysE</fullName>
    </submittedName>
</protein>
<evidence type="ECO:0000256" key="1">
    <source>
        <dbReference type="ARBA" id="ARBA00004651"/>
    </source>
</evidence>
<dbReference type="Pfam" id="PF01810">
    <property type="entry name" value="LysE"/>
    <property type="match status" value="1"/>
</dbReference>
<evidence type="ECO:0000256" key="2">
    <source>
        <dbReference type="ARBA" id="ARBA00022475"/>
    </source>
</evidence>
<dbReference type="AlphaFoldDB" id="A0A109K149"/>
<proteinExistence type="predicted"/>
<evidence type="ECO:0000256" key="4">
    <source>
        <dbReference type="ARBA" id="ARBA00022989"/>
    </source>
</evidence>
<feature type="transmembrane region" description="Helical" evidence="6">
    <location>
        <begin position="37"/>
        <end position="61"/>
    </location>
</feature>
<accession>A0A109K149</accession>
<dbReference type="PANTHER" id="PTHR30086">
    <property type="entry name" value="ARGININE EXPORTER PROTEIN ARGO"/>
    <property type="match status" value="1"/>
</dbReference>
<dbReference type="PANTHER" id="PTHR30086:SF20">
    <property type="entry name" value="ARGININE EXPORTER PROTEIN ARGO-RELATED"/>
    <property type="match status" value="1"/>
</dbReference>
<feature type="transmembrane region" description="Helical" evidence="6">
    <location>
        <begin position="68"/>
        <end position="86"/>
    </location>
</feature>
<feature type="transmembrane region" description="Helical" evidence="6">
    <location>
        <begin position="183"/>
        <end position="201"/>
    </location>
</feature>
<dbReference type="InterPro" id="IPR001123">
    <property type="entry name" value="LeuE-type"/>
</dbReference>
<name>A0A109K149_9BRAD</name>
<keyword evidence="2" id="KW-1003">Cell membrane</keyword>
<dbReference type="EMBL" id="LNCU01000035">
    <property type="protein sequence ID" value="KWV58810.1"/>
    <property type="molecule type" value="Genomic_DNA"/>
</dbReference>
<reference evidence="7 8" key="1">
    <citation type="submission" date="2015-11" db="EMBL/GenBank/DDBJ databases">
        <title>Draft Genome Sequence of the Strain BR 10303 (Bradyrhizobium sp.) isolated from nodules of Centrolobium paraense.</title>
        <authorList>
            <person name="Zelli J.E."/>
            <person name="Simoes-Araujo J.L."/>
            <person name="Barauna A.C."/>
            <person name="Silva K."/>
        </authorList>
    </citation>
    <scope>NUCLEOTIDE SEQUENCE [LARGE SCALE GENOMIC DNA]</scope>
    <source>
        <strain evidence="7 8">BR 10303</strain>
    </source>
</reference>
<evidence type="ECO:0000256" key="5">
    <source>
        <dbReference type="ARBA" id="ARBA00023136"/>
    </source>
</evidence>
<sequence>MHPLLAFALTSFVIEITPGPNMTYLAALSLSSGTRAGFAAVGGIALGLMTYGVIAALGLAAVIESSPLLYGLLRWGGVLYLLWLAWEAWSGQTDGASDRGSDSERPWPAFRRGLITNLLNPKAAVFYLTILPEFVRPDAGSVVSQTLVLSLLYVAIATLIHAVIVTLAGALQSTIDVANNRRPIRAAFALALVGIAVWFAVTTGQPR</sequence>
<keyword evidence="3 6" id="KW-0812">Transmembrane</keyword>
<evidence type="ECO:0000256" key="3">
    <source>
        <dbReference type="ARBA" id="ARBA00022692"/>
    </source>
</evidence>
<dbReference type="GO" id="GO:0005886">
    <property type="term" value="C:plasma membrane"/>
    <property type="evidence" value="ECO:0007669"/>
    <property type="project" value="UniProtKB-SubCell"/>
</dbReference>
<comment type="subcellular location">
    <subcellularLocation>
        <location evidence="1">Cell membrane</location>
        <topology evidence="1">Multi-pass membrane protein</topology>
    </subcellularLocation>
</comment>
<evidence type="ECO:0000313" key="8">
    <source>
        <dbReference type="Proteomes" id="UP000057737"/>
    </source>
</evidence>
<dbReference type="Proteomes" id="UP000057737">
    <property type="component" value="Unassembled WGS sequence"/>
</dbReference>
<dbReference type="GO" id="GO:0015171">
    <property type="term" value="F:amino acid transmembrane transporter activity"/>
    <property type="evidence" value="ECO:0007669"/>
    <property type="project" value="TreeGrafter"/>
</dbReference>
<keyword evidence="4 6" id="KW-1133">Transmembrane helix</keyword>
<comment type="caution">
    <text evidence="7">The sequence shown here is derived from an EMBL/GenBank/DDBJ whole genome shotgun (WGS) entry which is preliminary data.</text>
</comment>
<feature type="transmembrane region" description="Helical" evidence="6">
    <location>
        <begin position="147"/>
        <end position="171"/>
    </location>
</feature>
<keyword evidence="8" id="KW-1185">Reference proteome</keyword>
<keyword evidence="5 6" id="KW-0472">Membrane</keyword>
<evidence type="ECO:0000256" key="6">
    <source>
        <dbReference type="SAM" id="Phobius"/>
    </source>
</evidence>
<gene>
    <name evidence="7" type="ORF">AS156_03235</name>
</gene>
<dbReference type="OrthoDB" id="9804822at2"/>